<sequence length="194" mass="20401">SKDAAGRTGYLLKNDGRRTSRAGKINPEAKGEAKAAASFAFAFGIAISSFLLSCSASIEAYPEILELGVLLLAALLAVGHGRSRGKEKGWGLVVREDASFMFSASNFGGVGVFFAARRSLTVSVVDPRLDLDLTCPRTNSSLPRLVESVGRRSGNGSRLKSIPSEDGVEQSRPDPTVNISDHGIVSQRAFAGGC</sequence>
<keyword evidence="2" id="KW-0472">Membrane</keyword>
<protein>
    <submittedName>
        <fullName evidence="3">Uncharacterized protein</fullName>
    </submittedName>
</protein>
<feature type="region of interest" description="Disordered" evidence="1">
    <location>
        <begin position="149"/>
        <end position="178"/>
    </location>
</feature>
<proteinExistence type="predicted"/>
<accession>A0A427ALV6</accession>
<evidence type="ECO:0000256" key="2">
    <source>
        <dbReference type="SAM" id="Phobius"/>
    </source>
</evidence>
<reference evidence="3 4" key="1">
    <citation type="journal article" date="2014" name="Agronomy (Basel)">
        <title>A Draft Genome Sequence for Ensete ventricosum, the Drought-Tolerant Tree Against Hunger.</title>
        <authorList>
            <person name="Harrison J."/>
            <person name="Moore K.A."/>
            <person name="Paszkiewicz K."/>
            <person name="Jones T."/>
            <person name="Grant M."/>
            <person name="Ambacheew D."/>
            <person name="Muzemil S."/>
            <person name="Studholme D.J."/>
        </authorList>
    </citation>
    <scope>NUCLEOTIDE SEQUENCE [LARGE SCALE GENOMIC DNA]</scope>
</reference>
<dbReference type="Proteomes" id="UP000287651">
    <property type="component" value="Unassembled WGS sequence"/>
</dbReference>
<keyword evidence="2" id="KW-1133">Transmembrane helix</keyword>
<dbReference type="EMBL" id="AMZH03002005">
    <property type="protein sequence ID" value="RRT77142.1"/>
    <property type="molecule type" value="Genomic_DNA"/>
</dbReference>
<dbReference type="AlphaFoldDB" id="A0A427ALV6"/>
<gene>
    <name evidence="3" type="ORF">B296_00022118</name>
</gene>
<evidence type="ECO:0000256" key="1">
    <source>
        <dbReference type="SAM" id="MobiDB-lite"/>
    </source>
</evidence>
<name>A0A427ALV6_ENSVE</name>
<comment type="caution">
    <text evidence="3">The sequence shown here is derived from an EMBL/GenBank/DDBJ whole genome shotgun (WGS) entry which is preliminary data.</text>
</comment>
<feature type="non-terminal residue" evidence="3">
    <location>
        <position position="1"/>
    </location>
</feature>
<keyword evidence="2" id="KW-0812">Transmembrane</keyword>
<evidence type="ECO:0000313" key="4">
    <source>
        <dbReference type="Proteomes" id="UP000287651"/>
    </source>
</evidence>
<organism evidence="3 4">
    <name type="scientific">Ensete ventricosum</name>
    <name type="common">Abyssinian banana</name>
    <name type="synonym">Musa ensete</name>
    <dbReference type="NCBI Taxonomy" id="4639"/>
    <lineage>
        <taxon>Eukaryota</taxon>
        <taxon>Viridiplantae</taxon>
        <taxon>Streptophyta</taxon>
        <taxon>Embryophyta</taxon>
        <taxon>Tracheophyta</taxon>
        <taxon>Spermatophyta</taxon>
        <taxon>Magnoliopsida</taxon>
        <taxon>Liliopsida</taxon>
        <taxon>Zingiberales</taxon>
        <taxon>Musaceae</taxon>
        <taxon>Ensete</taxon>
    </lineage>
</organism>
<feature type="transmembrane region" description="Helical" evidence="2">
    <location>
        <begin position="35"/>
        <end position="58"/>
    </location>
</feature>
<evidence type="ECO:0000313" key="3">
    <source>
        <dbReference type="EMBL" id="RRT77142.1"/>
    </source>
</evidence>